<protein>
    <submittedName>
        <fullName evidence="3">Lysozyme</fullName>
    </submittedName>
</protein>
<dbReference type="AlphaFoldDB" id="A0A914EJA9"/>
<evidence type="ECO:0000313" key="3">
    <source>
        <dbReference type="WBParaSite" id="ACRNAN_scaffold8543.g8886.t1"/>
    </source>
</evidence>
<dbReference type="SUPFAM" id="SSF51445">
    <property type="entry name" value="(Trans)glycosidases"/>
    <property type="match status" value="1"/>
</dbReference>
<dbReference type="PANTHER" id="PTHR23208">
    <property type="entry name" value="LYSOZYME PROTEIN"/>
    <property type="match status" value="1"/>
</dbReference>
<feature type="chain" id="PRO_5036965897" evidence="1">
    <location>
        <begin position="20"/>
        <end position="259"/>
    </location>
</feature>
<proteinExistence type="predicted"/>
<dbReference type="WBParaSite" id="ACRNAN_scaffold8543.g8886.t1">
    <property type="protein sequence ID" value="ACRNAN_scaffold8543.g8886.t1"/>
    <property type="gene ID" value="ACRNAN_scaffold8543.g8886"/>
</dbReference>
<dbReference type="GO" id="GO:0007165">
    <property type="term" value="P:signal transduction"/>
    <property type="evidence" value="ECO:0007669"/>
    <property type="project" value="TreeGrafter"/>
</dbReference>
<dbReference type="Gene3D" id="3.20.20.80">
    <property type="entry name" value="Glycosidases"/>
    <property type="match status" value="1"/>
</dbReference>
<keyword evidence="2" id="KW-1185">Reference proteome</keyword>
<reference evidence="3" key="1">
    <citation type="submission" date="2022-11" db="UniProtKB">
        <authorList>
            <consortium name="WormBaseParasite"/>
        </authorList>
    </citation>
    <scope>IDENTIFICATION</scope>
</reference>
<dbReference type="Proteomes" id="UP000887540">
    <property type="component" value="Unplaced"/>
</dbReference>
<accession>A0A914EJA9</accession>
<keyword evidence="1" id="KW-0732">Signal</keyword>
<evidence type="ECO:0000256" key="1">
    <source>
        <dbReference type="SAM" id="SignalP"/>
    </source>
</evidence>
<name>A0A914EJA9_9BILA</name>
<dbReference type="PANTHER" id="PTHR23208:SF36">
    <property type="entry name" value="LYSOZYME-RELATED"/>
    <property type="match status" value="1"/>
</dbReference>
<dbReference type="InterPro" id="IPR051595">
    <property type="entry name" value="GH25_Enzymes"/>
</dbReference>
<feature type="signal peptide" evidence="1">
    <location>
        <begin position="1"/>
        <end position="19"/>
    </location>
</feature>
<evidence type="ECO:0000313" key="2">
    <source>
        <dbReference type="Proteomes" id="UP000887540"/>
    </source>
</evidence>
<organism evidence="2 3">
    <name type="scientific">Acrobeloides nanus</name>
    <dbReference type="NCBI Taxonomy" id="290746"/>
    <lineage>
        <taxon>Eukaryota</taxon>
        <taxon>Metazoa</taxon>
        <taxon>Ecdysozoa</taxon>
        <taxon>Nematoda</taxon>
        <taxon>Chromadorea</taxon>
        <taxon>Rhabditida</taxon>
        <taxon>Tylenchina</taxon>
        <taxon>Cephalobomorpha</taxon>
        <taxon>Cephaloboidea</taxon>
        <taxon>Cephalobidae</taxon>
        <taxon>Acrobeloides</taxon>
    </lineage>
</organism>
<sequence length="259" mass="28925">MKSPYIFVMILLCVCSTHADLGIESSGTVISKRQFECLYNKYGFDNFMASVYDPAGFVDETGITNLKNAFDGLLEGLQFTGVSMTPCVANCQNNLTSGVDQANAVINRLNEDDNVVGMVIVKIDKSQPWSSNQQQNQKFIIDILSTILLTYDTTNGNNSYYPGIITNYNSWSSIVGAKFAEASYLADALWWVNWNGKQDLTTGFTPFGGWRQPLAHQYAGNINNNDCATGINFSYFYIDNDDFVSNKNIKNPTKRHQKQ</sequence>
<dbReference type="InterPro" id="IPR017853">
    <property type="entry name" value="GH"/>
</dbReference>